<dbReference type="PANTHER" id="PTHR43163:SF6">
    <property type="entry name" value="DIPEPTIDE TRANSPORT SYSTEM PERMEASE PROTEIN DPPB-RELATED"/>
    <property type="match status" value="1"/>
</dbReference>
<proteinExistence type="inferred from homology"/>
<dbReference type="InterPro" id="IPR035906">
    <property type="entry name" value="MetI-like_sf"/>
</dbReference>
<reference evidence="10 11" key="1">
    <citation type="submission" date="2022-02" db="EMBL/GenBank/DDBJ databases">
        <title>Uncovering new skin microbiome diversity through culturing and metagenomics.</title>
        <authorList>
            <person name="Conlan S."/>
            <person name="Deming C."/>
            <person name="Nisc Comparative Sequencing Program N."/>
            <person name="Segre J.A."/>
        </authorList>
    </citation>
    <scope>NUCLEOTIDE SEQUENCE [LARGE SCALE GENOMIC DNA]</scope>
    <source>
        <strain evidence="10 11">ACRQZ</strain>
    </source>
</reference>
<evidence type="ECO:0000313" key="11">
    <source>
        <dbReference type="Proteomes" id="UP001521931"/>
    </source>
</evidence>
<comment type="subcellular location">
    <subcellularLocation>
        <location evidence="1 7">Cell membrane</location>
        <topology evidence="1 7">Multi-pass membrane protein</topology>
    </subcellularLocation>
</comment>
<evidence type="ECO:0000256" key="4">
    <source>
        <dbReference type="ARBA" id="ARBA00022692"/>
    </source>
</evidence>
<feature type="region of interest" description="Disordered" evidence="8">
    <location>
        <begin position="1"/>
        <end position="27"/>
    </location>
</feature>
<evidence type="ECO:0000313" key="10">
    <source>
        <dbReference type="EMBL" id="MCG7322135.1"/>
    </source>
</evidence>
<feature type="transmembrane region" description="Helical" evidence="7">
    <location>
        <begin position="167"/>
        <end position="196"/>
    </location>
</feature>
<evidence type="ECO:0000259" key="9">
    <source>
        <dbReference type="PROSITE" id="PS50928"/>
    </source>
</evidence>
<dbReference type="RefSeq" id="WP_239264216.1">
    <property type="nucleotide sequence ID" value="NZ_JAKRCV010000026.1"/>
</dbReference>
<organism evidence="10 11">
    <name type="scientific">Arsenicicoccus bolidensis</name>
    <dbReference type="NCBI Taxonomy" id="229480"/>
    <lineage>
        <taxon>Bacteria</taxon>
        <taxon>Bacillati</taxon>
        <taxon>Actinomycetota</taxon>
        <taxon>Actinomycetes</taxon>
        <taxon>Micrococcales</taxon>
        <taxon>Intrasporangiaceae</taxon>
        <taxon>Arsenicicoccus</taxon>
    </lineage>
</organism>
<keyword evidence="11" id="KW-1185">Reference proteome</keyword>
<keyword evidence="6 7" id="KW-0472">Membrane</keyword>
<keyword evidence="4 7" id="KW-0812">Transmembrane</keyword>
<protein>
    <submittedName>
        <fullName evidence="10">ABC transporter permease</fullName>
    </submittedName>
</protein>
<feature type="transmembrane region" description="Helical" evidence="7">
    <location>
        <begin position="216"/>
        <end position="234"/>
    </location>
</feature>
<feature type="transmembrane region" description="Helical" evidence="7">
    <location>
        <begin position="272"/>
        <end position="298"/>
    </location>
</feature>
<comment type="similarity">
    <text evidence="7">Belongs to the binding-protein-dependent transport system permease family.</text>
</comment>
<feature type="transmembrane region" description="Helical" evidence="7">
    <location>
        <begin position="44"/>
        <end position="65"/>
    </location>
</feature>
<keyword evidence="5 7" id="KW-1133">Transmembrane helix</keyword>
<dbReference type="SUPFAM" id="SSF161098">
    <property type="entry name" value="MetI-like"/>
    <property type="match status" value="1"/>
</dbReference>
<name>A0ABS9Q2N0_9MICO</name>
<evidence type="ECO:0000256" key="7">
    <source>
        <dbReference type="RuleBase" id="RU363032"/>
    </source>
</evidence>
<keyword evidence="2 7" id="KW-0813">Transport</keyword>
<dbReference type="PANTHER" id="PTHR43163">
    <property type="entry name" value="DIPEPTIDE TRANSPORT SYSTEM PERMEASE PROTEIN DPPB-RELATED"/>
    <property type="match status" value="1"/>
</dbReference>
<evidence type="ECO:0000256" key="1">
    <source>
        <dbReference type="ARBA" id="ARBA00004651"/>
    </source>
</evidence>
<feature type="transmembrane region" description="Helical" evidence="7">
    <location>
        <begin position="318"/>
        <end position="344"/>
    </location>
</feature>
<keyword evidence="3" id="KW-1003">Cell membrane</keyword>
<feature type="transmembrane region" description="Helical" evidence="7">
    <location>
        <begin position="135"/>
        <end position="155"/>
    </location>
</feature>
<dbReference type="Proteomes" id="UP001521931">
    <property type="component" value="Unassembled WGS sequence"/>
</dbReference>
<dbReference type="CDD" id="cd06261">
    <property type="entry name" value="TM_PBP2"/>
    <property type="match status" value="1"/>
</dbReference>
<accession>A0ABS9Q2N0</accession>
<dbReference type="EMBL" id="JAKRCV010000026">
    <property type="protein sequence ID" value="MCG7322135.1"/>
    <property type="molecule type" value="Genomic_DNA"/>
</dbReference>
<dbReference type="InterPro" id="IPR045621">
    <property type="entry name" value="BPD_transp_1_N"/>
</dbReference>
<comment type="caution">
    <text evidence="10">The sequence shown here is derived from an EMBL/GenBank/DDBJ whole genome shotgun (WGS) entry which is preliminary data.</text>
</comment>
<sequence>MGATPHTPRPAHTAPSASASSESAATSSRRSPARAWTRWLVRRVLLALASLWVVSVIVFLATTALGDPVRAILGKDYAVSPERVAQIRETLHLDQSLPERYLTWLGGLLRGDLGTSIASQQPVGQLLADKVANSAFLVLVVALVMVPLSLGLAVLAARHRGRAVDNVLQVITLALAGVPEFVTGILLVALLSTSVFHVLPAVTVLPAGAMVWERPASLVLPVATLVVAVVPYLIRILRSNLVETLDSDYVELARLKGIPEDRVLRRHALPNTLVPTVQVTALQLAWLVGGVVLVEYLFNFPGIGATLVDSVRNSDYPMVQALAMLIAAAYVLLNLVADALSILLTPRARTGMVA</sequence>
<evidence type="ECO:0000256" key="3">
    <source>
        <dbReference type="ARBA" id="ARBA00022475"/>
    </source>
</evidence>
<dbReference type="PROSITE" id="PS50928">
    <property type="entry name" value="ABC_TM1"/>
    <property type="match status" value="1"/>
</dbReference>
<evidence type="ECO:0000256" key="6">
    <source>
        <dbReference type="ARBA" id="ARBA00023136"/>
    </source>
</evidence>
<dbReference type="Pfam" id="PF00528">
    <property type="entry name" value="BPD_transp_1"/>
    <property type="match status" value="1"/>
</dbReference>
<gene>
    <name evidence="10" type="ORF">MHL29_09580</name>
</gene>
<dbReference type="InterPro" id="IPR000515">
    <property type="entry name" value="MetI-like"/>
</dbReference>
<dbReference type="Pfam" id="PF19300">
    <property type="entry name" value="BPD_transp_1_N"/>
    <property type="match status" value="1"/>
</dbReference>
<evidence type="ECO:0000256" key="8">
    <source>
        <dbReference type="SAM" id="MobiDB-lite"/>
    </source>
</evidence>
<evidence type="ECO:0000256" key="2">
    <source>
        <dbReference type="ARBA" id="ARBA00022448"/>
    </source>
</evidence>
<evidence type="ECO:0000256" key="5">
    <source>
        <dbReference type="ARBA" id="ARBA00022989"/>
    </source>
</evidence>
<feature type="domain" description="ABC transmembrane type-1" evidence="9">
    <location>
        <begin position="131"/>
        <end position="337"/>
    </location>
</feature>
<dbReference type="Gene3D" id="1.10.3720.10">
    <property type="entry name" value="MetI-like"/>
    <property type="match status" value="1"/>
</dbReference>